<feature type="domain" description="DUF559" evidence="7">
    <location>
        <begin position="94"/>
        <end position="135"/>
    </location>
</feature>
<evidence type="ECO:0000256" key="5">
    <source>
        <dbReference type="ARBA" id="ARBA00023204"/>
    </source>
</evidence>
<evidence type="ECO:0000256" key="1">
    <source>
        <dbReference type="ARBA" id="ARBA00022722"/>
    </source>
</evidence>
<dbReference type="AlphaFoldDB" id="A0A371JE18"/>
<dbReference type="CDD" id="cd00221">
    <property type="entry name" value="Vsr"/>
    <property type="match status" value="1"/>
</dbReference>
<protein>
    <recommendedName>
        <fullName evidence="6">Very short patch repair endonuclease</fullName>
        <ecNumber evidence="6">3.1.-.-</ecNumber>
    </recommendedName>
</protein>
<keyword evidence="4 6" id="KW-0378">Hydrolase</keyword>
<evidence type="ECO:0000256" key="4">
    <source>
        <dbReference type="ARBA" id="ARBA00022801"/>
    </source>
</evidence>
<organism evidence="8 9">
    <name type="scientific">Lachnotalea glycerini</name>
    <dbReference type="NCBI Taxonomy" id="1763509"/>
    <lineage>
        <taxon>Bacteria</taxon>
        <taxon>Bacillati</taxon>
        <taxon>Bacillota</taxon>
        <taxon>Clostridia</taxon>
        <taxon>Lachnospirales</taxon>
        <taxon>Lachnospiraceae</taxon>
        <taxon>Lachnotalea</taxon>
    </lineage>
</organism>
<evidence type="ECO:0000256" key="2">
    <source>
        <dbReference type="ARBA" id="ARBA00022759"/>
    </source>
</evidence>
<dbReference type="GO" id="GO:0004519">
    <property type="term" value="F:endonuclease activity"/>
    <property type="evidence" value="ECO:0007669"/>
    <property type="project" value="UniProtKB-KW"/>
</dbReference>
<dbReference type="GO" id="GO:0016787">
    <property type="term" value="F:hydrolase activity"/>
    <property type="evidence" value="ECO:0007669"/>
    <property type="project" value="UniProtKB-KW"/>
</dbReference>
<dbReference type="InterPro" id="IPR011335">
    <property type="entry name" value="Restrct_endonuc-II-like"/>
</dbReference>
<dbReference type="EMBL" id="NOKA02000024">
    <property type="protein sequence ID" value="RDY30965.1"/>
    <property type="molecule type" value="Genomic_DNA"/>
</dbReference>
<gene>
    <name evidence="8" type="ORF">CG710_011855</name>
</gene>
<accession>A0A371JE18</accession>
<dbReference type="Proteomes" id="UP000216411">
    <property type="component" value="Unassembled WGS sequence"/>
</dbReference>
<name>A0A371JE18_9FIRM</name>
<dbReference type="Pfam" id="PF03852">
    <property type="entry name" value="Vsr"/>
    <property type="match status" value="1"/>
</dbReference>
<dbReference type="Gene3D" id="3.40.960.10">
    <property type="entry name" value="VSR Endonuclease"/>
    <property type="match status" value="1"/>
</dbReference>
<comment type="function">
    <text evidence="6">May nick specific sequences that contain T:G mispairs resulting from m5C-deamination.</text>
</comment>
<keyword evidence="5 6" id="KW-0234">DNA repair</keyword>
<dbReference type="EC" id="3.1.-.-" evidence="6"/>
<keyword evidence="2 6" id="KW-0255">Endonuclease</keyword>
<evidence type="ECO:0000313" key="8">
    <source>
        <dbReference type="EMBL" id="RDY30965.1"/>
    </source>
</evidence>
<comment type="caution">
    <text evidence="8">The sequence shown here is derived from an EMBL/GenBank/DDBJ whole genome shotgun (WGS) entry which is preliminary data.</text>
</comment>
<dbReference type="OrthoDB" id="9801520at2"/>
<dbReference type="SUPFAM" id="SSF52980">
    <property type="entry name" value="Restriction endonuclease-like"/>
    <property type="match status" value="1"/>
</dbReference>
<dbReference type="GO" id="GO:0006298">
    <property type="term" value="P:mismatch repair"/>
    <property type="evidence" value="ECO:0007669"/>
    <property type="project" value="UniProtKB-UniRule"/>
</dbReference>
<evidence type="ECO:0000256" key="3">
    <source>
        <dbReference type="ARBA" id="ARBA00022763"/>
    </source>
</evidence>
<evidence type="ECO:0000256" key="6">
    <source>
        <dbReference type="PIRNR" id="PIRNR018267"/>
    </source>
</evidence>
<dbReference type="NCBIfam" id="TIGR00632">
    <property type="entry name" value="vsr"/>
    <property type="match status" value="1"/>
</dbReference>
<keyword evidence="9" id="KW-1185">Reference proteome</keyword>
<keyword evidence="3 6" id="KW-0227">DNA damage</keyword>
<dbReference type="RefSeq" id="WP_094375992.1">
    <property type="nucleotide sequence ID" value="NZ_NOKA02000024.1"/>
</dbReference>
<dbReference type="PIRSF" id="PIRSF018267">
    <property type="entry name" value="VSR_endonuc"/>
    <property type="match status" value="1"/>
</dbReference>
<comment type="similarity">
    <text evidence="6">Belongs to the vsr family.</text>
</comment>
<sequence>MDVLTKEQRRKNMQNIKSKDTSIELALRKALWNAGYRYRKNYKKLPGKPDIALTRYKIAVFCDSEFFHGKDWDTLKTRLSRSDKGEYWINKIERNMNRDNEVEKELQYLGWKVIRFWGKDIKKNTEACVQVIREAIFDELIGKSELR</sequence>
<evidence type="ECO:0000313" key="9">
    <source>
        <dbReference type="Proteomes" id="UP000216411"/>
    </source>
</evidence>
<dbReference type="InterPro" id="IPR004603">
    <property type="entry name" value="DNA_mismatch_endonuc_vsr"/>
</dbReference>
<reference evidence="8 9" key="1">
    <citation type="journal article" date="2017" name="Genome Announc.">
        <title>Draft Genome Sequence of a Sporulating and Motile Strain of Lachnotalea glycerini Isolated from Water in Quebec City, Canada.</title>
        <authorList>
            <person name="Maheux A.F."/>
            <person name="Boudreau D.K."/>
            <person name="Berube E."/>
            <person name="Boissinot M."/>
            <person name="Raymond F."/>
            <person name="Brodeur S."/>
            <person name="Corbeil J."/>
            <person name="Isabel S."/>
            <person name="Omar R.F."/>
            <person name="Bergeron M.G."/>
        </authorList>
    </citation>
    <scope>NUCLEOTIDE SEQUENCE [LARGE SCALE GENOMIC DNA]</scope>
    <source>
        <strain evidence="8 9">CCRI-19302</strain>
    </source>
</reference>
<evidence type="ECO:0000259" key="7">
    <source>
        <dbReference type="Pfam" id="PF04480"/>
    </source>
</evidence>
<dbReference type="InterPro" id="IPR007569">
    <property type="entry name" value="DUF559"/>
</dbReference>
<keyword evidence="1 6" id="KW-0540">Nuclease</keyword>
<dbReference type="Pfam" id="PF04480">
    <property type="entry name" value="DUF559"/>
    <property type="match status" value="1"/>
</dbReference>
<proteinExistence type="inferred from homology"/>